<feature type="transmembrane region" description="Helical" evidence="1">
    <location>
        <begin position="106"/>
        <end position="127"/>
    </location>
</feature>
<organism evidence="2 3">
    <name type="scientific">Steccherinum ochraceum</name>
    <dbReference type="NCBI Taxonomy" id="92696"/>
    <lineage>
        <taxon>Eukaryota</taxon>
        <taxon>Fungi</taxon>
        <taxon>Dikarya</taxon>
        <taxon>Basidiomycota</taxon>
        <taxon>Agaricomycotina</taxon>
        <taxon>Agaricomycetes</taxon>
        <taxon>Polyporales</taxon>
        <taxon>Steccherinaceae</taxon>
        <taxon>Steccherinum</taxon>
    </lineage>
</organism>
<protein>
    <submittedName>
        <fullName evidence="2">Uncharacterized protein</fullName>
    </submittedName>
</protein>
<dbReference type="Proteomes" id="UP000292702">
    <property type="component" value="Unassembled WGS sequence"/>
</dbReference>
<keyword evidence="1" id="KW-0472">Membrane</keyword>
<dbReference type="EMBL" id="RWJN01000283">
    <property type="protein sequence ID" value="TCD63661.1"/>
    <property type="molecule type" value="Genomic_DNA"/>
</dbReference>
<feature type="transmembrane region" description="Helical" evidence="1">
    <location>
        <begin position="80"/>
        <end position="100"/>
    </location>
</feature>
<evidence type="ECO:0000256" key="1">
    <source>
        <dbReference type="SAM" id="Phobius"/>
    </source>
</evidence>
<keyword evidence="1" id="KW-0812">Transmembrane</keyword>
<dbReference type="AlphaFoldDB" id="A0A4R0R7M6"/>
<reference evidence="2 3" key="1">
    <citation type="submission" date="2018-11" db="EMBL/GenBank/DDBJ databases">
        <title>Genome assembly of Steccherinum ochraceum LE-BIN_3174, the white-rot fungus of the Steccherinaceae family (The Residual Polyporoid clade, Polyporales, Basidiomycota).</title>
        <authorList>
            <person name="Fedorova T.V."/>
            <person name="Glazunova O.A."/>
            <person name="Landesman E.O."/>
            <person name="Moiseenko K.V."/>
            <person name="Psurtseva N.V."/>
            <person name="Savinova O.S."/>
            <person name="Shakhova N.V."/>
            <person name="Tyazhelova T.V."/>
            <person name="Vasina D.V."/>
        </authorList>
    </citation>
    <scope>NUCLEOTIDE SEQUENCE [LARGE SCALE GENOMIC DNA]</scope>
    <source>
        <strain evidence="2 3">LE-BIN_3174</strain>
    </source>
</reference>
<accession>A0A4R0R7M6</accession>
<evidence type="ECO:0000313" key="2">
    <source>
        <dbReference type="EMBL" id="TCD63661.1"/>
    </source>
</evidence>
<feature type="transmembrane region" description="Helical" evidence="1">
    <location>
        <begin position="190"/>
        <end position="208"/>
    </location>
</feature>
<feature type="transmembrane region" description="Helical" evidence="1">
    <location>
        <begin position="139"/>
        <end position="160"/>
    </location>
</feature>
<evidence type="ECO:0000313" key="3">
    <source>
        <dbReference type="Proteomes" id="UP000292702"/>
    </source>
</evidence>
<keyword evidence="3" id="KW-1185">Reference proteome</keyword>
<comment type="caution">
    <text evidence="2">The sequence shown here is derived from an EMBL/GenBank/DDBJ whole genome shotgun (WGS) entry which is preliminary data.</text>
</comment>
<proteinExistence type="predicted"/>
<keyword evidence="1" id="KW-1133">Transmembrane helix</keyword>
<name>A0A4R0R7M6_9APHY</name>
<dbReference type="OrthoDB" id="3038990at2759"/>
<feature type="transmembrane region" description="Helical" evidence="1">
    <location>
        <begin position="238"/>
        <end position="258"/>
    </location>
</feature>
<sequence length="292" mass="32237">MESSTSQSHDLVPDSLPLDFWQEEETMHLIVIGIVGAWAWEVLVSLPDEYRMFKRCGIRVPDVVYILASQALIDLTSLQFGMRLTTACFFGVTTAFVIAPVHNCHILAQVQSSAGSIQIPVNALLFLFRIRAVFHDNRIVILAFVFLWLGLFGTCMSALLSLDAIPLPGTQRCLETAAQVTGAATLVYDAAYDTVVFVAMSTQLVLVYRYSGKTWRVFFTGQGMGDVSRILLQTTQQYYIVTAGFTILCSVLVLTPSIPPAYSHASILLIWPPASTDTSRSDHWQQTGSADM</sequence>
<gene>
    <name evidence="2" type="ORF">EIP91_005141</name>
</gene>
<feature type="transmembrane region" description="Helical" evidence="1">
    <location>
        <begin position="26"/>
        <end position="46"/>
    </location>
</feature>